<dbReference type="Pfam" id="PF08590">
    <property type="entry name" value="DUF1771"/>
    <property type="match status" value="1"/>
</dbReference>
<dbReference type="SMART" id="SM01162">
    <property type="entry name" value="DUF1771"/>
    <property type="match status" value="1"/>
</dbReference>
<dbReference type="EMBL" id="JAEPRD010000009">
    <property type="protein sequence ID" value="KAG2211257.1"/>
    <property type="molecule type" value="Genomic_DNA"/>
</dbReference>
<dbReference type="Pfam" id="PF01713">
    <property type="entry name" value="Smr"/>
    <property type="match status" value="1"/>
</dbReference>
<sequence>MGRLQDNQYAPLIRKQNQNNAKVKEERANNEAKLQATFCPPLDPSLIQAIWNDSYNYDASFEILSSLAKDADQTLDQQDMMQAMEQLELDESTTTTTTTEGEDENINFLLNCFPTLPLDELVDALKSQDNDVEKATDLLLSREFLQEAERAGGAVLDKSQDENMYYTRKDDVSNKKKPKNNKKKKGTVWTSGQLPNTQASTPRIVDDDPYAELATVPFNCWHQYDAIVNSIQWYFPNVPKITVATCVQHCRGNIIASVKMIMEKHPEEKPEHQLSWSSLKELTSVKEELEAIMVDRTPDDVYRVSVGVIIKFEGKNVSAEHMVQDGIEHFLTFDVNQMELEARLKKMAKESETIRRTKQKNGMPVIPDYLLMNNQQDYQDDDPEECRDIAMQLIMERNELFRKAASAYRQSKNKGPGEGGIAFYYSDTARQIDSRAKDWNMRAARATVRGHRIRQNDDHLLDLHGLTVAEAQVLVKEGVTQWWSRSQMQSARRQFQPLKIVTGVGKHSHGGESKLLPATTKWLRKEGWLFEMTNPGCIYVKGVNCHYAILVAIEDGDNFTAQDDKDIYIASRLNLRLPRPVDDLIPPTTLISTKPTILTERPQWRTTLAYYVSNQILHRLRKREAEITLEVNTLAIKGERDTLGSMVLKMKNAKMVILHGKRDIAQIQQFVVNKGDWLNIDDSCRTRVKTGLFIVEMPHNADTVDKQFGTPLQMPMRTNNLNDGIEICSDISLLLANRMDDDNSLLINAEDEDDYGRHVQLEDEEDFDAQLIENNHHDEESEEEEEEEEDEDEDEVDDEEGEHTIAIGEGQDQFSFVFQIIEARHIRSLIEGVPEDARGFFQYEFANKQYRCSVDSKVDCWRALEHHHNIYIQGYLDDIKAWMTEISTVTVCLIIEDADGKQDLIGYSDVFIKGRDIGVFEQSALIYDCDKLWHINSDKQFSKLQLQFGLIEGWLDEFHHD</sequence>
<feature type="region of interest" description="Disordered" evidence="1">
    <location>
        <begin position="166"/>
        <end position="203"/>
    </location>
</feature>
<feature type="compositionally biased region" description="Polar residues" evidence="1">
    <location>
        <begin position="188"/>
        <end position="201"/>
    </location>
</feature>
<gene>
    <name evidence="3" type="ORF">INT47_006377</name>
</gene>
<accession>A0A8H7RJ72</accession>
<dbReference type="Gene3D" id="2.60.40.150">
    <property type="entry name" value="C2 domain"/>
    <property type="match status" value="1"/>
</dbReference>
<dbReference type="PANTHER" id="PTHR46535:SF1">
    <property type="entry name" value="NEDD4-BINDING PROTEIN 2"/>
    <property type="match status" value="1"/>
</dbReference>
<protein>
    <recommendedName>
        <fullName evidence="2">Smr domain-containing protein</fullName>
    </recommendedName>
</protein>
<name>A0A8H7RJ72_9FUNG</name>
<reference evidence="3" key="1">
    <citation type="submission" date="2020-12" db="EMBL/GenBank/DDBJ databases">
        <title>Metabolic potential, ecology and presence of endohyphal bacteria is reflected in genomic diversity of Mucoromycotina.</title>
        <authorList>
            <person name="Muszewska A."/>
            <person name="Okrasinska A."/>
            <person name="Steczkiewicz K."/>
            <person name="Drgas O."/>
            <person name="Orlowska M."/>
            <person name="Perlinska-Lenart U."/>
            <person name="Aleksandrzak-Piekarczyk T."/>
            <person name="Szatraj K."/>
            <person name="Zielenkiewicz U."/>
            <person name="Pilsyk S."/>
            <person name="Malc E."/>
            <person name="Mieczkowski P."/>
            <person name="Kruszewska J.S."/>
            <person name="Biernat P."/>
            <person name="Pawlowska J."/>
        </authorList>
    </citation>
    <scope>NUCLEOTIDE SEQUENCE</scope>
    <source>
        <strain evidence="3">WA0000017839</strain>
    </source>
</reference>
<feature type="compositionally biased region" description="Acidic residues" evidence="1">
    <location>
        <begin position="780"/>
        <end position="801"/>
    </location>
</feature>
<proteinExistence type="predicted"/>
<dbReference type="InterPro" id="IPR036063">
    <property type="entry name" value="Smr_dom_sf"/>
</dbReference>
<feature type="domain" description="Smr" evidence="2">
    <location>
        <begin position="461"/>
        <end position="543"/>
    </location>
</feature>
<dbReference type="Proteomes" id="UP000603453">
    <property type="component" value="Unassembled WGS sequence"/>
</dbReference>
<dbReference type="InterPro" id="IPR035892">
    <property type="entry name" value="C2_domain_sf"/>
</dbReference>
<evidence type="ECO:0000259" key="2">
    <source>
        <dbReference type="PROSITE" id="PS50828"/>
    </source>
</evidence>
<dbReference type="PANTHER" id="PTHR46535">
    <property type="entry name" value="NEDD4-BINDING PROTEIN 2"/>
    <property type="match status" value="1"/>
</dbReference>
<dbReference type="CDD" id="cd14279">
    <property type="entry name" value="CUE"/>
    <property type="match status" value="1"/>
</dbReference>
<dbReference type="OrthoDB" id="3231855at2759"/>
<dbReference type="SMART" id="SM00463">
    <property type="entry name" value="SMR"/>
    <property type="match status" value="1"/>
</dbReference>
<dbReference type="GO" id="GO:0005634">
    <property type="term" value="C:nucleus"/>
    <property type="evidence" value="ECO:0007669"/>
    <property type="project" value="TreeGrafter"/>
</dbReference>
<dbReference type="GO" id="GO:0004519">
    <property type="term" value="F:endonuclease activity"/>
    <property type="evidence" value="ECO:0007669"/>
    <property type="project" value="TreeGrafter"/>
</dbReference>
<evidence type="ECO:0000313" key="4">
    <source>
        <dbReference type="Proteomes" id="UP000603453"/>
    </source>
</evidence>
<dbReference type="InterPro" id="IPR013899">
    <property type="entry name" value="DUF1771"/>
</dbReference>
<organism evidence="3 4">
    <name type="scientific">Mucor saturninus</name>
    <dbReference type="NCBI Taxonomy" id="64648"/>
    <lineage>
        <taxon>Eukaryota</taxon>
        <taxon>Fungi</taxon>
        <taxon>Fungi incertae sedis</taxon>
        <taxon>Mucoromycota</taxon>
        <taxon>Mucoromycotina</taxon>
        <taxon>Mucoromycetes</taxon>
        <taxon>Mucorales</taxon>
        <taxon>Mucorineae</taxon>
        <taxon>Mucoraceae</taxon>
        <taxon>Mucor</taxon>
    </lineage>
</organism>
<dbReference type="AlphaFoldDB" id="A0A8H7RJ72"/>
<dbReference type="Gene3D" id="3.30.1370.110">
    <property type="match status" value="1"/>
</dbReference>
<dbReference type="SUPFAM" id="SSF160443">
    <property type="entry name" value="SMR domain-like"/>
    <property type="match status" value="1"/>
</dbReference>
<dbReference type="PROSITE" id="PS50828">
    <property type="entry name" value="SMR"/>
    <property type="match status" value="1"/>
</dbReference>
<dbReference type="InterPro" id="IPR052772">
    <property type="entry name" value="Endo/PolyKinase_Domain-Protein"/>
</dbReference>
<feature type="region of interest" description="Disordered" evidence="1">
    <location>
        <begin position="776"/>
        <end position="801"/>
    </location>
</feature>
<feature type="compositionally biased region" description="Basic residues" evidence="1">
    <location>
        <begin position="175"/>
        <end position="186"/>
    </location>
</feature>
<evidence type="ECO:0000313" key="3">
    <source>
        <dbReference type="EMBL" id="KAG2211257.1"/>
    </source>
</evidence>
<evidence type="ECO:0000256" key="1">
    <source>
        <dbReference type="SAM" id="MobiDB-lite"/>
    </source>
</evidence>
<dbReference type="InterPro" id="IPR002625">
    <property type="entry name" value="Smr_dom"/>
</dbReference>
<keyword evidence="4" id="KW-1185">Reference proteome</keyword>
<comment type="caution">
    <text evidence="3">The sequence shown here is derived from an EMBL/GenBank/DDBJ whole genome shotgun (WGS) entry which is preliminary data.</text>
</comment>